<dbReference type="AlphaFoldDB" id="A0A329LWV5"/>
<protein>
    <submittedName>
        <fullName evidence="2">Uncharacterized protein</fullName>
    </submittedName>
</protein>
<evidence type="ECO:0000313" key="3">
    <source>
        <dbReference type="Proteomes" id="UP000250369"/>
    </source>
</evidence>
<comment type="caution">
    <text evidence="2">The sequence shown here is derived from an EMBL/GenBank/DDBJ whole genome shotgun (WGS) entry which is preliminary data.</text>
</comment>
<proteinExistence type="predicted"/>
<sequence length="95" mass="10700">MQLPSYLNPNNGLEKIKAEAMTITAANKKYTSFTAVSVLFTMKKFPKNHSKMSANNNNNHFFEYSAETNKNSPGNSPQDYIRLPDRAPATYPDQP</sequence>
<dbReference type="EMBL" id="QMFB01000034">
    <property type="protein sequence ID" value="RAV12194.1"/>
    <property type="molecule type" value="Genomic_DNA"/>
</dbReference>
<keyword evidence="3" id="KW-1185">Reference proteome</keyword>
<feature type="region of interest" description="Disordered" evidence="1">
    <location>
        <begin position="63"/>
        <end position="95"/>
    </location>
</feature>
<accession>A0A329LWV5</accession>
<feature type="compositionally biased region" description="Polar residues" evidence="1">
    <location>
        <begin position="66"/>
        <end position="78"/>
    </location>
</feature>
<dbReference type="Proteomes" id="UP000250369">
    <property type="component" value="Unassembled WGS sequence"/>
</dbReference>
<evidence type="ECO:0000256" key="1">
    <source>
        <dbReference type="SAM" id="MobiDB-lite"/>
    </source>
</evidence>
<gene>
    <name evidence="2" type="ORF">DQG23_35330</name>
</gene>
<reference evidence="2 3" key="1">
    <citation type="journal article" date="2009" name="Int. J. Syst. Evol. Microbiol.">
        <title>Paenibacillus contaminans sp. nov., isolated from a contaminated laboratory plate.</title>
        <authorList>
            <person name="Chou J.H."/>
            <person name="Lee J.H."/>
            <person name="Lin M.C."/>
            <person name="Chang P.S."/>
            <person name="Arun A.B."/>
            <person name="Young C.C."/>
            <person name="Chen W.M."/>
        </authorList>
    </citation>
    <scope>NUCLEOTIDE SEQUENCE [LARGE SCALE GENOMIC DNA]</scope>
    <source>
        <strain evidence="2 3">CKOBP-6</strain>
    </source>
</reference>
<name>A0A329LWV5_9BACL</name>
<organism evidence="2 3">
    <name type="scientific">Paenibacillus contaminans</name>
    <dbReference type="NCBI Taxonomy" id="450362"/>
    <lineage>
        <taxon>Bacteria</taxon>
        <taxon>Bacillati</taxon>
        <taxon>Bacillota</taxon>
        <taxon>Bacilli</taxon>
        <taxon>Bacillales</taxon>
        <taxon>Paenibacillaceae</taxon>
        <taxon>Paenibacillus</taxon>
    </lineage>
</organism>
<evidence type="ECO:0000313" key="2">
    <source>
        <dbReference type="EMBL" id="RAV12194.1"/>
    </source>
</evidence>